<dbReference type="GO" id="GO:0009245">
    <property type="term" value="P:lipid A biosynthetic process"/>
    <property type="evidence" value="ECO:0007669"/>
    <property type="project" value="UniProtKB-KW"/>
</dbReference>
<protein>
    <recommendedName>
        <fullName evidence="1">lipid-A-disaccharide synthase</fullName>
        <ecNumber evidence="1">2.4.1.182</ecNumber>
    </recommendedName>
</protein>
<dbReference type="Pfam" id="PF02684">
    <property type="entry name" value="LpxB"/>
    <property type="match status" value="1"/>
</dbReference>
<reference evidence="8" key="1">
    <citation type="submission" date="2018-05" db="EMBL/GenBank/DDBJ databases">
        <authorList>
            <person name="Lanie J.A."/>
            <person name="Ng W.-L."/>
            <person name="Kazmierczak K.M."/>
            <person name="Andrzejewski T.M."/>
            <person name="Davidsen T.M."/>
            <person name="Wayne K.J."/>
            <person name="Tettelin H."/>
            <person name="Glass J.I."/>
            <person name="Rusch D."/>
            <person name="Podicherti R."/>
            <person name="Tsui H.-C.T."/>
            <person name="Winkler M.E."/>
        </authorList>
    </citation>
    <scope>NUCLEOTIDE SEQUENCE</scope>
</reference>
<keyword evidence="6" id="KW-0443">Lipid metabolism</keyword>
<evidence type="ECO:0000256" key="3">
    <source>
        <dbReference type="ARBA" id="ARBA00022556"/>
    </source>
</evidence>
<keyword evidence="2" id="KW-0444">Lipid biosynthesis</keyword>
<gene>
    <name evidence="8" type="ORF">METZ01_LOCUS399209</name>
</gene>
<evidence type="ECO:0000256" key="2">
    <source>
        <dbReference type="ARBA" id="ARBA00022516"/>
    </source>
</evidence>
<organism evidence="8">
    <name type="scientific">marine metagenome</name>
    <dbReference type="NCBI Taxonomy" id="408172"/>
    <lineage>
        <taxon>unclassified sequences</taxon>
        <taxon>metagenomes</taxon>
        <taxon>ecological metagenomes</taxon>
    </lineage>
</organism>
<dbReference type="InterPro" id="IPR003835">
    <property type="entry name" value="Glyco_trans_19"/>
</dbReference>
<dbReference type="GO" id="GO:0008915">
    <property type="term" value="F:lipid-A-disaccharide synthase activity"/>
    <property type="evidence" value="ECO:0007669"/>
    <property type="project" value="UniProtKB-EC"/>
</dbReference>
<evidence type="ECO:0000313" key="8">
    <source>
        <dbReference type="EMBL" id="SVD46355.1"/>
    </source>
</evidence>
<keyword evidence="5" id="KW-0808">Transferase</keyword>
<comment type="catalytic activity">
    <reaction evidence="7">
        <text>a lipid X + a UDP-2-N,3-O-bis[(3R)-3-hydroxyacyl]-alpha-D-glucosamine = a lipid A disaccharide + UDP + H(+)</text>
        <dbReference type="Rhea" id="RHEA:67828"/>
        <dbReference type="ChEBI" id="CHEBI:15378"/>
        <dbReference type="ChEBI" id="CHEBI:58223"/>
        <dbReference type="ChEBI" id="CHEBI:137748"/>
        <dbReference type="ChEBI" id="CHEBI:176338"/>
        <dbReference type="ChEBI" id="CHEBI:176343"/>
        <dbReference type="EC" id="2.4.1.182"/>
    </reaction>
</comment>
<feature type="non-terminal residue" evidence="8">
    <location>
        <position position="179"/>
    </location>
</feature>
<sequence length="179" mass="20401">MNIMIIAGEASGDLHGSGVVRELKRMVSSCNIYGIGGDGMREAGCNLIYHVEQFAFMGLVEVVRHLPFIRTALRRLEQSFKECRPDVLILVDYPDFNLRLARIARRYDIPVLFYISPQIWAWRPNRVNKIVGLVDCMAVVFPFEVDLYERAGGRVEFVGHPLLEELGTRYGRAPFCHEA</sequence>
<dbReference type="AlphaFoldDB" id="A0A382VK27"/>
<dbReference type="SUPFAM" id="SSF53756">
    <property type="entry name" value="UDP-Glycosyltransferase/glycogen phosphorylase"/>
    <property type="match status" value="1"/>
</dbReference>
<keyword evidence="3" id="KW-0441">Lipid A biosynthesis</keyword>
<evidence type="ECO:0000256" key="1">
    <source>
        <dbReference type="ARBA" id="ARBA00012687"/>
    </source>
</evidence>
<name>A0A382VK27_9ZZZZ</name>
<dbReference type="PANTHER" id="PTHR30372:SF4">
    <property type="entry name" value="LIPID-A-DISACCHARIDE SYNTHASE, MITOCHONDRIAL-RELATED"/>
    <property type="match status" value="1"/>
</dbReference>
<dbReference type="EC" id="2.4.1.182" evidence="1"/>
<evidence type="ECO:0000256" key="5">
    <source>
        <dbReference type="ARBA" id="ARBA00022679"/>
    </source>
</evidence>
<proteinExistence type="predicted"/>
<dbReference type="GO" id="GO:0016020">
    <property type="term" value="C:membrane"/>
    <property type="evidence" value="ECO:0007669"/>
    <property type="project" value="GOC"/>
</dbReference>
<dbReference type="PANTHER" id="PTHR30372">
    <property type="entry name" value="LIPID-A-DISACCHARIDE SYNTHASE"/>
    <property type="match status" value="1"/>
</dbReference>
<evidence type="ECO:0000256" key="7">
    <source>
        <dbReference type="ARBA" id="ARBA00048975"/>
    </source>
</evidence>
<accession>A0A382VK27</accession>
<dbReference type="GO" id="GO:0005543">
    <property type="term" value="F:phospholipid binding"/>
    <property type="evidence" value="ECO:0007669"/>
    <property type="project" value="TreeGrafter"/>
</dbReference>
<keyword evidence="4" id="KW-0328">Glycosyltransferase</keyword>
<evidence type="ECO:0000256" key="6">
    <source>
        <dbReference type="ARBA" id="ARBA00023098"/>
    </source>
</evidence>
<dbReference type="EMBL" id="UINC01152261">
    <property type="protein sequence ID" value="SVD46355.1"/>
    <property type="molecule type" value="Genomic_DNA"/>
</dbReference>
<evidence type="ECO:0000256" key="4">
    <source>
        <dbReference type="ARBA" id="ARBA00022676"/>
    </source>
</evidence>